<dbReference type="GO" id="GO:0071266">
    <property type="term" value="P:'de novo' L-methionine biosynthetic process"/>
    <property type="evidence" value="ECO:0007669"/>
    <property type="project" value="UniProtKB-UniRule"/>
</dbReference>
<keyword evidence="11 15" id="KW-0560">Oxidoreductase</keyword>
<keyword evidence="7 15" id="KW-0028">Amino-acid biosynthesis</keyword>
<keyword evidence="8 15" id="KW-0791">Threonine biosynthesis</keyword>
<evidence type="ECO:0000256" key="3">
    <source>
        <dbReference type="ARBA" id="ARBA00005097"/>
    </source>
</evidence>
<evidence type="ECO:0000256" key="5">
    <source>
        <dbReference type="ARBA" id="ARBA00011738"/>
    </source>
</evidence>
<dbReference type="Pfam" id="PF02774">
    <property type="entry name" value="Semialdhyde_dhC"/>
    <property type="match status" value="1"/>
</dbReference>
<evidence type="ECO:0000256" key="7">
    <source>
        <dbReference type="ARBA" id="ARBA00022605"/>
    </source>
</evidence>
<dbReference type="EC" id="1.2.1.11" evidence="6 15"/>
<dbReference type="GO" id="GO:0004073">
    <property type="term" value="F:aspartate-semialdehyde dehydrogenase activity"/>
    <property type="evidence" value="ECO:0007669"/>
    <property type="project" value="UniProtKB-UniRule"/>
</dbReference>
<evidence type="ECO:0000259" key="17">
    <source>
        <dbReference type="SMART" id="SM00859"/>
    </source>
</evidence>
<evidence type="ECO:0000256" key="9">
    <source>
        <dbReference type="ARBA" id="ARBA00022857"/>
    </source>
</evidence>
<evidence type="ECO:0000256" key="13">
    <source>
        <dbReference type="ARBA" id="ARBA00023167"/>
    </source>
</evidence>
<dbReference type="Gene3D" id="3.40.50.720">
    <property type="entry name" value="NAD(P)-binding Rossmann-like Domain"/>
    <property type="match status" value="1"/>
</dbReference>
<dbReference type="InterPro" id="IPR036291">
    <property type="entry name" value="NAD(P)-bd_dom_sf"/>
</dbReference>
<dbReference type="NCBIfam" id="TIGR01296">
    <property type="entry name" value="asd_B"/>
    <property type="match status" value="1"/>
</dbReference>
<dbReference type="SUPFAM" id="SSF51735">
    <property type="entry name" value="NAD(P)-binding Rossmann-fold domains"/>
    <property type="match status" value="1"/>
</dbReference>
<evidence type="ECO:0000256" key="15">
    <source>
        <dbReference type="HAMAP-Rule" id="MF_02121"/>
    </source>
</evidence>
<feature type="domain" description="Semialdehyde dehydrogenase NAD-binding" evidence="17">
    <location>
        <begin position="7"/>
        <end position="122"/>
    </location>
</feature>
<dbReference type="GO" id="GO:0046983">
    <property type="term" value="F:protein dimerization activity"/>
    <property type="evidence" value="ECO:0007669"/>
    <property type="project" value="InterPro"/>
</dbReference>
<dbReference type="EMBL" id="JACRDE010000253">
    <property type="protein sequence ID" value="MBI5249693.1"/>
    <property type="molecule type" value="Genomic_DNA"/>
</dbReference>
<feature type="binding site" evidence="15">
    <location>
        <begin position="163"/>
        <end position="164"/>
    </location>
    <ligand>
        <name>NADP(+)</name>
        <dbReference type="ChEBI" id="CHEBI:58349"/>
    </ligand>
</feature>
<evidence type="ECO:0000256" key="12">
    <source>
        <dbReference type="ARBA" id="ARBA00023154"/>
    </source>
</evidence>
<dbReference type="SUPFAM" id="SSF55347">
    <property type="entry name" value="Glyceraldehyde-3-phosphate dehydrogenase-like, C-terminal domain"/>
    <property type="match status" value="1"/>
</dbReference>
<dbReference type="Proteomes" id="UP000807825">
    <property type="component" value="Unassembled WGS sequence"/>
</dbReference>
<gene>
    <name evidence="15" type="primary">asd</name>
    <name evidence="18" type="ORF">HY912_09375</name>
</gene>
<evidence type="ECO:0000256" key="6">
    <source>
        <dbReference type="ARBA" id="ARBA00013120"/>
    </source>
</evidence>
<feature type="binding site" evidence="15">
    <location>
        <position position="102"/>
    </location>
    <ligand>
        <name>phosphate</name>
        <dbReference type="ChEBI" id="CHEBI:43474"/>
    </ligand>
</feature>
<feature type="binding site" evidence="15">
    <location>
        <position position="337"/>
    </location>
    <ligand>
        <name>NADP(+)</name>
        <dbReference type="ChEBI" id="CHEBI:58349"/>
    </ligand>
</feature>
<dbReference type="InterPro" id="IPR000534">
    <property type="entry name" value="Semialdehyde_DH_NAD-bd"/>
</dbReference>
<comment type="function">
    <text evidence="15">Catalyzes the NADPH-dependent formation of L-aspartate-semialdehyde (L-ASA) by the reductive dephosphorylation of L-aspartyl-4-phosphate.</text>
</comment>
<feature type="binding site" evidence="15">
    <location>
        <position position="160"/>
    </location>
    <ligand>
        <name>substrate</name>
    </ligand>
</feature>
<comment type="similarity">
    <text evidence="4 15">Belongs to the aspartate-semialdehyde dehydrogenase family.</text>
</comment>
<evidence type="ECO:0000256" key="2">
    <source>
        <dbReference type="ARBA" id="ARBA00005076"/>
    </source>
</evidence>
<dbReference type="AlphaFoldDB" id="A0A9D6V2S1"/>
<dbReference type="InterPro" id="IPR012080">
    <property type="entry name" value="Asp_semialdehyde_DH"/>
</dbReference>
<feature type="binding site" evidence="15">
    <location>
        <begin position="42"/>
        <end position="43"/>
    </location>
    <ligand>
        <name>NADP(+)</name>
        <dbReference type="ChEBI" id="CHEBI:58349"/>
    </ligand>
</feature>
<dbReference type="GO" id="GO:0009097">
    <property type="term" value="P:isoleucine biosynthetic process"/>
    <property type="evidence" value="ECO:0007669"/>
    <property type="project" value="UniProtKB-UniRule"/>
</dbReference>
<evidence type="ECO:0000256" key="4">
    <source>
        <dbReference type="ARBA" id="ARBA00010584"/>
    </source>
</evidence>
<feature type="active site" description="Acyl-thioester intermediate" evidence="15 16">
    <location>
        <position position="133"/>
    </location>
</feature>
<dbReference type="Pfam" id="PF01118">
    <property type="entry name" value="Semialdhyde_dh"/>
    <property type="match status" value="1"/>
</dbReference>
<keyword evidence="13 15" id="KW-0486">Methionine biosynthesis</keyword>
<keyword evidence="9 15" id="KW-0521">NADP</keyword>
<evidence type="ECO:0000313" key="19">
    <source>
        <dbReference type="Proteomes" id="UP000807825"/>
    </source>
</evidence>
<evidence type="ECO:0000313" key="18">
    <source>
        <dbReference type="EMBL" id="MBI5249693.1"/>
    </source>
</evidence>
<evidence type="ECO:0000256" key="16">
    <source>
        <dbReference type="PIRSR" id="PIRSR000148-1"/>
    </source>
</evidence>
<sequence>MKKDAYKVAVVGATGAVGNTMTRVLEKRDFPVSEIVLLASGRSTGRTLKFKGKDYPVHELTESSFKGIDIGLFSAGGSISAKFAPIAAQDGCIVIDNTAHFRMEPDVPLVVPEVNPDAIARYTTRNIIANPNCSTIQMLVALKPLHDAGKILRIVVSTYQSVSGTGKDAIEEMLVQSREMASSIQWNKEDGLDKLWQGLSPFRTVKTNVYPYRIAFECLPQIDIFLENDYTKEEMKMVWETKKILDPSIRVTATAVRVPTFFGHSESVNVETEKKITAQQAKELLSKAPGVKVLDDPANKVYPVTALAGGEDDTLVGRIREDESIPNGLNLWVVSDNILKGAALNAVQIAEILIDKYL</sequence>
<dbReference type="PIRSF" id="PIRSF000148">
    <property type="entry name" value="ASA_dh"/>
    <property type="match status" value="1"/>
</dbReference>
<comment type="pathway">
    <text evidence="1 15">Amino-acid biosynthesis; L-methionine biosynthesis via de novo pathway; L-homoserine from L-aspartate: step 2/3.</text>
</comment>
<accession>A0A9D6V2S1</accession>
<dbReference type="SMART" id="SM00859">
    <property type="entry name" value="Semialdhyde_dh"/>
    <property type="match status" value="1"/>
</dbReference>
<evidence type="ECO:0000256" key="11">
    <source>
        <dbReference type="ARBA" id="ARBA00023002"/>
    </source>
</evidence>
<proteinExistence type="inferred from homology"/>
<feature type="binding site" evidence="15">
    <location>
        <position position="257"/>
    </location>
    <ligand>
        <name>substrate</name>
    </ligand>
</feature>
<comment type="caution">
    <text evidence="15">Lacks conserved residue(s) required for the propagation of feature annotation.</text>
</comment>
<comment type="subunit">
    <text evidence="5 15">Homodimer.</text>
</comment>
<protein>
    <recommendedName>
        <fullName evidence="6 15">Aspartate-semialdehyde dehydrogenase</fullName>
        <shortName evidence="15">ASA dehydrogenase</shortName>
        <shortName evidence="15">ASADH</shortName>
        <ecNumber evidence="6 15">1.2.1.11</ecNumber>
    </recommendedName>
    <alternativeName>
        <fullName evidence="15">Aspartate-beta-semialdehyde dehydrogenase</fullName>
    </alternativeName>
</protein>
<evidence type="ECO:0000256" key="14">
    <source>
        <dbReference type="ARBA" id="ARBA00047891"/>
    </source>
</evidence>
<dbReference type="Gene3D" id="3.30.360.10">
    <property type="entry name" value="Dihydrodipicolinate Reductase, domain 2"/>
    <property type="match status" value="1"/>
</dbReference>
<reference evidence="18" key="1">
    <citation type="submission" date="2020-07" db="EMBL/GenBank/DDBJ databases">
        <title>Huge and variable diversity of episymbiotic CPR bacteria and DPANN archaea in groundwater ecosystems.</title>
        <authorList>
            <person name="He C.Y."/>
            <person name="Keren R."/>
            <person name="Whittaker M."/>
            <person name="Farag I.F."/>
            <person name="Doudna J."/>
            <person name="Cate J.H.D."/>
            <person name="Banfield J.F."/>
        </authorList>
    </citation>
    <scope>NUCLEOTIDE SEQUENCE</scope>
    <source>
        <strain evidence="18">NC_groundwater_1664_Pr3_B-0.1um_52_9</strain>
    </source>
</reference>
<feature type="binding site" evidence="15">
    <location>
        <begin position="14"/>
        <end position="17"/>
    </location>
    <ligand>
        <name>NADP(+)</name>
        <dbReference type="ChEBI" id="CHEBI:58349"/>
    </ligand>
</feature>
<feature type="active site" description="Proton acceptor" evidence="15 16">
    <location>
        <position position="264"/>
    </location>
</feature>
<keyword evidence="12 15" id="KW-0457">Lysine biosynthesis</keyword>
<dbReference type="NCBIfam" id="NF011456">
    <property type="entry name" value="PRK14874.1"/>
    <property type="match status" value="1"/>
</dbReference>
<dbReference type="PANTHER" id="PTHR46278">
    <property type="entry name" value="DEHYDROGENASE, PUTATIVE-RELATED"/>
    <property type="match status" value="1"/>
</dbReference>
<name>A0A9D6V2S1_9BACT</name>
<dbReference type="HAMAP" id="MF_02121">
    <property type="entry name" value="ASADH"/>
    <property type="match status" value="1"/>
</dbReference>
<dbReference type="CDD" id="cd18131">
    <property type="entry name" value="ASADH_C_bac_euk_like"/>
    <property type="match status" value="1"/>
</dbReference>
<comment type="pathway">
    <text evidence="3 15">Amino-acid biosynthesis; L-threonine biosynthesis; L-threonine from L-aspartate: step 2/5.</text>
</comment>
<dbReference type="CDD" id="cd02316">
    <property type="entry name" value="VcASADH2_like_N"/>
    <property type="match status" value="1"/>
</dbReference>
<evidence type="ECO:0000256" key="8">
    <source>
        <dbReference type="ARBA" id="ARBA00022697"/>
    </source>
</evidence>
<dbReference type="GO" id="GO:0051287">
    <property type="term" value="F:NAD binding"/>
    <property type="evidence" value="ECO:0007669"/>
    <property type="project" value="InterPro"/>
</dbReference>
<comment type="pathway">
    <text evidence="2 15">Amino-acid biosynthesis; L-lysine biosynthesis via DAP pathway; (S)-tetrahydrodipicolinate from L-aspartate: step 2/4.</text>
</comment>
<dbReference type="InterPro" id="IPR012280">
    <property type="entry name" value="Semialdhyde_DH_dimer_dom"/>
</dbReference>
<organism evidence="18 19">
    <name type="scientific">Desulfomonile tiedjei</name>
    <dbReference type="NCBI Taxonomy" id="2358"/>
    <lineage>
        <taxon>Bacteria</taxon>
        <taxon>Pseudomonadati</taxon>
        <taxon>Thermodesulfobacteriota</taxon>
        <taxon>Desulfomonilia</taxon>
        <taxon>Desulfomonilales</taxon>
        <taxon>Desulfomonilaceae</taxon>
        <taxon>Desulfomonile</taxon>
    </lineage>
</organism>
<dbReference type="GO" id="GO:0009088">
    <property type="term" value="P:threonine biosynthetic process"/>
    <property type="evidence" value="ECO:0007669"/>
    <property type="project" value="UniProtKB-UniRule"/>
</dbReference>
<keyword evidence="10 15" id="KW-0220">Diaminopimelate biosynthesis</keyword>
<dbReference type="InterPro" id="IPR005986">
    <property type="entry name" value="Asp_semialdehyde_DH_beta"/>
</dbReference>
<comment type="catalytic activity">
    <reaction evidence="14 15">
        <text>L-aspartate 4-semialdehyde + phosphate + NADP(+) = 4-phospho-L-aspartate + NADPH + H(+)</text>
        <dbReference type="Rhea" id="RHEA:24284"/>
        <dbReference type="ChEBI" id="CHEBI:15378"/>
        <dbReference type="ChEBI" id="CHEBI:43474"/>
        <dbReference type="ChEBI" id="CHEBI:57535"/>
        <dbReference type="ChEBI" id="CHEBI:57783"/>
        <dbReference type="ChEBI" id="CHEBI:58349"/>
        <dbReference type="ChEBI" id="CHEBI:537519"/>
        <dbReference type="EC" id="1.2.1.11"/>
    </reaction>
</comment>
<evidence type="ECO:0000256" key="10">
    <source>
        <dbReference type="ARBA" id="ARBA00022915"/>
    </source>
</evidence>
<comment type="caution">
    <text evidence="18">The sequence shown here is derived from an EMBL/GenBank/DDBJ whole genome shotgun (WGS) entry which is preliminary data.</text>
</comment>
<evidence type="ECO:0000256" key="1">
    <source>
        <dbReference type="ARBA" id="ARBA00005021"/>
    </source>
</evidence>
<dbReference type="GO" id="GO:0050661">
    <property type="term" value="F:NADP binding"/>
    <property type="evidence" value="ECO:0007669"/>
    <property type="project" value="UniProtKB-UniRule"/>
</dbReference>
<dbReference type="PANTHER" id="PTHR46278:SF2">
    <property type="entry name" value="ASPARTATE-SEMIALDEHYDE DEHYDROGENASE"/>
    <property type="match status" value="1"/>
</dbReference>
<dbReference type="GO" id="GO:0019877">
    <property type="term" value="P:diaminopimelate biosynthetic process"/>
    <property type="evidence" value="ECO:0007669"/>
    <property type="project" value="UniProtKB-UniRule"/>
</dbReference>
<dbReference type="GO" id="GO:0009089">
    <property type="term" value="P:lysine biosynthetic process via diaminopimelate"/>
    <property type="evidence" value="ECO:0007669"/>
    <property type="project" value="UniProtKB-UniRule"/>
</dbReference>